<dbReference type="Proteomes" id="UP001207468">
    <property type="component" value="Unassembled WGS sequence"/>
</dbReference>
<accession>A0ACC0UG05</accession>
<reference evidence="1" key="1">
    <citation type="submission" date="2021-03" db="EMBL/GenBank/DDBJ databases">
        <title>Evolutionary priming and transition to the ectomycorrhizal habit in an iconic lineage of mushroom-forming fungi: is preadaptation a requirement?</title>
        <authorList>
            <consortium name="DOE Joint Genome Institute"/>
            <person name="Looney B.P."/>
            <person name="Miyauchi S."/>
            <person name="Morin E."/>
            <person name="Drula E."/>
            <person name="Courty P.E."/>
            <person name="Chicoki N."/>
            <person name="Fauchery L."/>
            <person name="Kohler A."/>
            <person name="Kuo A."/>
            <person name="LaButti K."/>
            <person name="Pangilinan J."/>
            <person name="Lipzen A."/>
            <person name="Riley R."/>
            <person name="Andreopoulos W."/>
            <person name="He G."/>
            <person name="Johnson J."/>
            <person name="Barry K.W."/>
            <person name="Grigoriev I.V."/>
            <person name="Nagy L."/>
            <person name="Hibbett D."/>
            <person name="Henrissat B."/>
            <person name="Matheny P.B."/>
            <person name="Labbe J."/>
            <person name="Martin A.F."/>
        </authorList>
    </citation>
    <scope>NUCLEOTIDE SEQUENCE</scope>
    <source>
        <strain evidence="1">BPL698</strain>
    </source>
</reference>
<proteinExistence type="predicted"/>
<organism evidence="1 2">
    <name type="scientific">Russula earlei</name>
    <dbReference type="NCBI Taxonomy" id="71964"/>
    <lineage>
        <taxon>Eukaryota</taxon>
        <taxon>Fungi</taxon>
        <taxon>Dikarya</taxon>
        <taxon>Basidiomycota</taxon>
        <taxon>Agaricomycotina</taxon>
        <taxon>Agaricomycetes</taxon>
        <taxon>Russulales</taxon>
        <taxon>Russulaceae</taxon>
        <taxon>Russula</taxon>
    </lineage>
</organism>
<comment type="caution">
    <text evidence="1">The sequence shown here is derived from an EMBL/GenBank/DDBJ whole genome shotgun (WGS) entry which is preliminary data.</text>
</comment>
<dbReference type="EMBL" id="JAGFNK010000050">
    <property type="protein sequence ID" value="KAI9510027.1"/>
    <property type="molecule type" value="Genomic_DNA"/>
</dbReference>
<keyword evidence="2" id="KW-1185">Reference proteome</keyword>
<name>A0ACC0UG05_9AGAM</name>
<protein>
    <submittedName>
        <fullName evidence="1">Uncharacterized protein</fullName>
    </submittedName>
</protein>
<sequence>MRHKELTTSAARARKGGNSKNLGIHVAVYYEEKARLVQEEVETARLDIARARVNATKRTTASKTIIDLHSTTTAQAIILSKECLRDHVASQTCPVEFITGRGNHSVGGRAVLGPAVHDALVADGWDVSPLPAGLIVNGRSSG</sequence>
<evidence type="ECO:0000313" key="2">
    <source>
        <dbReference type="Proteomes" id="UP001207468"/>
    </source>
</evidence>
<gene>
    <name evidence="1" type="ORF">F5148DRAFT_1182692</name>
</gene>
<evidence type="ECO:0000313" key="1">
    <source>
        <dbReference type="EMBL" id="KAI9510027.1"/>
    </source>
</evidence>